<feature type="domain" description="DUF3097" evidence="2">
    <location>
        <begin position="56"/>
        <end position="115"/>
    </location>
</feature>
<feature type="domain" description="DUF3097" evidence="1">
    <location>
        <begin position="144"/>
        <end position="300"/>
    </location>
</feature>
<proteinExistence type="predicted"/>
<evidence type="ECO:0008006" key="5">
    <source>
        <dbReference type="Google" id="ProtNLM"/>
    </source>
</evidence>
<dbReference type="EMBL" id="BSDI01000019">
    <property type="protein sequence ID" value="GLH98951.1"/>
    <property type="molecule type" value="Genomic_DNA"/>
</dbReference>
<gene>
    <name evidence="3" type="ORF">Pa4123_42260</name>
</gene>
<name>A0ABQ5QWL7_9ACTN</name>
<protein>
    <recommendedName>
        <fullName evidence="5">DUF3097 domain-containing protein</fullName>
    </recommendedName>
</protein>
<evidence type="ECO:0000259" key="2">
    <source>
        <dbReference type="Pfam" id="PF22845"/>
    </source>
</evidence>
<reference evidence="3" key="1">
    <citation type="submission" date="2022-12" db="EMBL/GenBank/DDBJ databases">
        <title>New Phytohabitans aurantiacus sp. RD004123 nov., an actinomycete isolated from soil.</title>
        <authorList>
            <person name="Triningsih D.W."/>
            <person name="Harunari E."/>
            <person name="Igarashi Y."/>
        </authorList>
    </citation>
    <scope>NUCLEOTIDE SEQUENCE</scope>
    <source>
        <strain evidence="3">RD004123</strain>
    </source>
</reference>
<dbReference type="Pfam" id="PF11296">
    <property type="entry name" value="DUF3097_C"/>
    <property type="match status" value="1"/>
</dbReference>
<comment type="caution">
    <text evidence="3">The sequence shown here is derived from an EMBL/GenBank/DDBJ whole genome shotgun (WGS) entry which is preliminary data.</text>
</comment>
<sequence length="306" mass="33751">MRQEYVLPAALSRLRRVCVVRRTHGASVRFMYGEDVLAGNLPGRQQGVRRRKTIPEVDAEVDLVVEDADSGFCGAVVGFEYGAVVLEDRHGKRRNFPLEPAAFLLDGQPVTLRRPSETQKETRKRTASGSIAVDGVRAQVAKASRIWVEGIHDAALVERIWGDDLRIEGVVVEPLDGIDELAAAVRDFSPGPRRRLGVLVDHLVAGSKESRIVAAVTSPDVLVTGHPYVDVWQAVKPARLGLREWPVIPPGQPWKEGVCRALGVAQPADMWRRILSTVNSYHDVETPLINAMERLIDFVTVPETPS</sequence>
<organism evidence="3 4">
    <name type="scientific">Phytohabitans aurantiacus</name>
    <dbReference type="NCBI Taxonomy" id="3016789"/>
    <lineage>
        <taxon>Bacteria</taxon>
        <taxon>Bacillati</taxon>
        <taxon>Actinomycetota</taxon>
        <taxon>Actinomycetes</taxon>
        <taxon>Micromonosporales</taxon>
        <taxon>Micromonosporaceae</taxon>
    </lineage>
</organism>
<keyword evidence="4" id="KW-1185">Reference proteome</keyword>
<dbReference type="InterPro" id="IPR053883">
    <property type="entry name" value="DUF3097_N"/>
</dbReference>
<dbReference type="InterPro" id="IPR021447">
    <property type="entry name" value="DUF3097_C"/>
</dbReference>
<dbReference type="Proteomes" id="UP001144280">
    <property type="component" value="Unassembled WGS sequence"/>
</dbReference>
<evidence type="ECO:0000259" key="1">
    <source>
        <dbReference type="Pfam" id="PF11296"/>
    </source>
</evidence>
<dbReference type="Pfam" id="PF22845">
    <property type="entry name" value="DUF3097_N"/>
    <property type="match status" value="1"/>
</dbReference>
<evidence type="ECO:0000313" key="3">
    <source>
        <dbReference type="EMBL" id="GLH98951.1"/>
    </source>
</evidence>
<accession>A0ABQ5QWL7</accession>
<evidence type="ECO:0000313" key="4">
    <source>
        <dbReference type="Proteomes" id="UP001144280"/>
    </source>
</evidence>